<accession>A0ABM1K7Y1</accession>
<name>A0ABM1K7Y1_GEKJA</name>
<evidence type="ECO:0000313" key="3">
    <source>
        <dbReference type="Proteomes" id="UP000694871"/>
    </source>
</evidence>
<keyword evidence="3" id="KW-1185">Reference proteome</keyword>
<evidence type="ECO:0000313" key="4">
    <source>
        <dbReference type="RefSeq" id="XP_015269818.1"/>
    </source>
</evidence>
<dbReference type="InterPro" id="IPR040441">
    <property type="entry name" value="CFA20/CFAP20DC"/>
</dbReference>
<feature type="compositionally biased region" description="Basic and acidic residues" evidence="1">
    <location>
        <begin position="373"/>
        <end position="390"/>
    </location>
</feature>
<evidence type="ECO:0000256" key="1">
    <source>
        <dbReference type="SAM" id="MobiDB-lite"/>
    </source>
</evidence>
<sequence length="731" mass="81541">MFKNEYQGGPFVEIFSAQGKNPGAKWKIFGSPSVIGKEFDKEVKGFVFVLEGSSQTNKMQLPKEMRQTLGLIQQFLVLQIYVPLGQDFSTELLITDLGNIKRRLYLSTVHKELSVTPLHAKIPLFMIKRKIWCNLCIDLVEFTSEIFKGAVFQSLDGIIVSANCKLRKIFSLKSKPLDTAEEDVDGPTDTIPRACQLNSDVPQITQLLNMNKLRLSDHKCGSRPFTSTGSVDHIMIRGSTTARNTKNQDVSHIAFGSKVLGPPPPSGRRFTTRASGEVTKSGTIRTNRSCQHSVLEKGRDTVQDTGRSEQSLSPSDEAVIQGNKDNIRHTTRTSLEKDEWIFPNKESPQLDSGNQSLVASETSCSFLTSALRDDQAHESKQTSEDQHKDIFTFSSKPRSPPHGKPLNLSSESCSFSVDLKEESSSMWRGAQMEDDFYGSESSKEDDSYIEFEQEVPSIQTKHFISRSSEPVITKEIPVKITSTSPEHWANNRYSKHSSEEDLPLRTGNLAVMTEKADKDQRSFLPTPCLCPPRSIPEPCKGISDRGISSSPLRTSISRKSLKEIPSDNSNLEVQNHEYNWRNYQPGSMSASELQMLASMKRQQNEELENSGPSHGLSASQIDNCNISISTSSDDTATWNSCLPAPINQGCHYQKEMNPLSHSNPRDWLNVFSPPIIPPSQQLAGHAEMAADLIPQGQDDLVAEEDEVLTLLYDPCLNCYFDPETGKYYELA</sequence>
<dbReference type="Pfam" id="PF05018">
    <property type="entry name" value="CFA20_dom"/>
    <property type="match status" value="1"/>
</dbReference>
<protein>
    <submittedName>
        <fullName evidence="4">Uncharacterized protein C3orf67 homolog</fullName>
    </submittedName>
</protein>
<feature type="region of interest" description="Disordered" evidence="1">
    <location>
        <begin position="292"/>
        <end position="332"/>
    </location>
</feature>
<dbReference type="Proteomes" id="UP000694871">
    <property type="component" value="Unplaced"/>
</dbReference>
<reference evidence="4" key="1">
    <citation type="submission" date="2025-08" db="UniProtKB">
        <authorList>
            <consortium name="RefSeq"/>
        </authorList>
    </citation>
    <scope>IDENTIFICATION</scope>
</reference>
<feature type="domain" description="CFA20" evidence="2">
    <location>
        <begin position="1"/>
        <end position="173"/>
    </location>
</feature>
<dbReference type="PANTHER" id="PTHR12458">
    <property type="entry name" value="ORF PROTEIN"/>
    <property type="match status" value="1"/>
</dbReference>
<evidence type="ECO:0000259" key="2">
    <source>
        <dbReference type="Pfam" id="PF05018"/>
    </source>
</evidence>
<feature type="region of interest" description="Disordered" evidence="1">
    <location>
        <begin position="373"/>
        <end position="410"/>
    </location>
</feature>
<dbReference type="InterPro" id="IPR007714">
    <property type="entry name" value="CFA20_dom"/>
</dbReference>
<feature type="compositionally biased region" description="Polar residues" evidence="1">
    <location>
        <begin position="303"/>
        <end position="314"/>
    </location>
</feature>
<gene>
    <name evidence="4" type="primary">LOC107113077</name>
</gene>
<dbReference type="RefSeq" id="XP_015269818.1">
    <property type="nucleotide sequence ID" value="XM_015414332.1"/>
</dbReference>
<dbReference type="GeneID" id="107113077"/>
<proteinExistence type="predicted"/>
<organism evidence="3 4">
    <name type="scientific">Gekko japonicus</name>
    <name type="common">Schlegel's Japanese gecko</name>
    <dbReference type="NCBI Taxonomy" id="146911"/>
    <lineage>
        <taxon>Eukaryota</taxon>
        <taxon>Metazoa</taxon>
        <taxon>Chordata</taxon>
        <taxon>Craniata</taxon>
        <taxon>Vertebrata</taxon>
        <taxon>Euteleostomi</taxon>
        <taxon>Lepidosauria</taxon>
        <taxon>Squamata</taxon>
        <taxon>Bifurcata</taxon>
        <taxon>Gekkota</taxon>
        <taxon>Gekkonidae</taxon>
        <taxon>Gekkoninae</taxon>
        <taxon>Gekko</taxon>
    </lineage>
</organism>
<feature type="region of interest" description="Disordered" evidence="1">
    <location>
        <begin position="256"/>
        <end position="276"/>
    </location>
</feature>